<dbReference type="SUPFAM" id="SSF55811">
    <property type="entry name" value="Nudix"/>
    <property type="match status" value="1"/>
</dbReference>
<comment type="cofactor">
    <cofactor evidence="1">
        <name>Mg(2+)</name>
        <dbReference type="ChEBI" id="CHEBI:18420"/>
    </cofactor>
</comment>
<dbReference type="PANTHER" id="PTHR43046">
    <property type="entry name" value="GDP-MANNOSE MANNOSYL HYDROLASE"/>
    <property type="match status" value="1"/>
</dbReference>
<dbReference type="EMBL" id="NUWN01000035">
    <property type="protein sequence ID" value="PFK43266.1"/>
    <property type="molecule type" value="Genomic_DNA"/>
</dbReference>
<keyword evidence="2 3" id="KW-0378">Hydrolase</keyword>
<evidence type="ECO:0000256" key="1">
    <source>
        <dbReference type="ARBA" id="ARBA00001946"/>
    </source>
</evidence>
<comment type="similarity">
    <text evidence="3">Belongs to the Nudix hydrolase family.</text>
</comment>
<comment type="caution">
    <text evidence="5">The sequence shown here is derived from an EMBL/GenBank/DDBJ whole genome shotgun (WGS) entry which is preliminary data.</text>
</comment>
<evidence type="ECO:0000256" key="2">
    <source>
        <dbReference type="ARBA" id="ARBA00022801"/>
    </source>
</evidence>
<protein>
    <submittedName>
        <fullName evidence="5">DNA mismatch repair protein MutT</fullName>
    </submittedName>
</protein>
<dbReference type="AlphaFoldDB" id="A0A2B0MR54"/>
<dbReference type="RefSeq" id="WP_098490767.1">
    <property type="nucleotide sequence ID" value="NZ_NUWN01000035.1"/>
</dbReference>
<evidence type="ECO:0000313" key="6">
    <source>
        <dbReference type="Proteomes" id="UP000242656"/>
    </source>
</evidence>
<name>A0A2B0MR54_BACCE</name>
<evidence type="ECO:0000256" key="3">
    <source>
        <dbReference type="RuleBase" id="RU003476"/>
    </source>
</evidence>
<dbReference type="PROSITE" id="PS00893">
    <property type="entry name" value="NUDIX_BOX"/>
    <property type="match status" value="1"/>
</dbReference>
<dbReference type="InterPro" id="IPR000086">
    <property type="entry name" value="NUDIX_hydrolase_dom"/>
</dbReference>
<dbReference type="PANTHER" id="PTHR43046:SF2">
    <property type="entry name" value="8-OXO-DGTP DIPHOSPHATASE-RELATED"/>
    <property type="match status" value="1"/>
</dbReference>
<dbReference type="Gene3D" id="3.90.79.10">
    <property type="entry name" value="Nucleoside Triphosphate Pyrophosphohydrolase"/>
    <property type="match status" value="1"/>
</dbReference>
<reference evidence="5 6" key="1">
    <citation type="submission" date="2017-09" db="EMBL/GenBank/DDBJ databases">
        <title>Large-scale bioinformatics analysis of Bacillus genomes uncovers conserved roles of natural products in bacterial physiology.</title>
        <authorList>
            <consortium name="Agbiome Team Llc"/>
            <person name="Bleich R.M."/>
            <person name="Grubbs K.J."/>
            <person name="Santa Maria K.C."/>
            <person name="Allen S.E."/>
            <person name="Farag S."/>
            <person name="Shank E.A."/>
            <person name="Bowers A."/>
        </authorList>
    </citation>
    <scope>NUCLEOTIDE SEQUENCE [LARGE SCALE GENOMIC DNA]</scope>
    <source>
        <strain evidence="5 6">AFS083043</strain>
    </source>
</reference>
<dbReference type="PROSITE" id="PS51462">
    <property type="entry name" value="NUDIX"/>
    <property type="match status" value="1"/>
</dbReference>
<accession>A0A2B0MR54</accession>
<proteinExistence type="inferred from homology"/>
<dbReference type="InterPro" id="IPR020084">
    <property type="entry name" value="NUDIX_hydrolase_CS"/>
</dbReference>
<dbReference type="InterPro" id="IPR020476">
    <property type="entry name" value="Nudix_hydrolase"/>
</dbReference>
<gene>
    <name evidence="5" type="ORF">COI93_10665</name>
</gene>
<organism evidence="5 6">
    <name type="scientific">Bacillus cereus</name>
    <dbReference type="NCBI Taxonomy" id="1396"/>
    <lineage>
        <taxon>Bacteria</taxon>
        <taxon>Bacillati</taxon>
        <taxon>Bacillota</taxon>
        <taxon>Bacilli</taxon>
        <taxon>Bacillales</taxon>
        <taxon>Bacillaceae</taxon>
        <taxon>Bacillus</taxon>
        <taxon>Bacillus cereus group</taxon>
    </lineage>
</organism>
<dbReference type="Pfam" id="PF00293">
    <property type="entry name" value="NUDIX"/>
    <property type="match status" value="1"/>
</dbReference>
<dbReference type="InterPro" id="IPR015797">
    <property type="entry name" value="NUDIX_hydrolase-like_dom_sf"/>
</dbReference>
<evidence type="ECO:0000259" key="4">
    <source>
        <dbReference type="PROSITE" id="PS51462"/>
    </source>
</evidence>
<evidence type="ECO:0000313" key="5">
    <source>
        <dbReference type="EMBL" id="PFK43266.1"/>
    </source>
</evidence>
<dbReference type="CDD" id="cd04677">
    <property type="entry name" value="NUDIX_Hydrolase"/>
    <property type="match status" value="1"/>
</dbReference>
<feature type="domain" description="Nudix hydrolase" evidence="4">
    <location>
        <begin position="16"/>
        <end position="148"/>
    </location>
</feature>
<dbReference type="PRINTS" id="PR00502">
    <property type="entry name" value="NUDIXFAMILY"/>
</dbReference>
<dbReference type="GO" id="GO:0016787">
    <property type="term" value="F:hydrolase activity"/>
    <property type="evidence" value="ECO:0007669"/>
    <property type="project" value="UniProtKB-KW"/>
</dbReference>
<sequence length="150" mass="17336">MGYIKDMRKLVGNHPLILIGSHVIILNEQNEILLQLRTDFNMWGIVGGALEYGETLEEAAKREAFEETGLILKSLEFFHTFSGPEFFQVYPNGDQVHGVMIVYVCRNYEGELRCDQNESKELRFFPLHTLPNNIGVVPKMMIEQFNKTRK</sequence>
<dbReference type="Proteomes" id="UP000242656">
    <property type="component" value="Unassembled WGS sequence"/>
</dbReference>